<keyword evidence="7 9" id="KW-0234">DNA repair</keyword>
<dbReference type="SUPFAM" id="SSF48334">
    <property type="entry name" value="DNA repair protein MutS, domain III"/>
    <property type="match status" value="1"/>
</dbReference>
<dbReference type="InterPro" id="IPR036187">
    <property type="entry name" value="DNA_mismatch_repair_MutS_sf"/>
</dbReference>
<dbReference type="SUPFAM" id="SSF52540">
    <property type="entry name" value="P-loop containing nucleoside triphosphate hydrolases"/>
    <property type="match status" value="1"/>
</dbReference>
<dbReference type="FunFam" id="3.40.50.300:FF:000870">
    <property type="entry name" value="MutS protein homolog 4"/>
    <property type="match status" value="1"/>
</dbReference>
<dbReference type="InterPro" id="IPR027417">
    <property type="entry name" value="P-loop_NTPase"/>
</dbReference>
<dbReference type="PANTHER" id="PTHR11361">
    <property type="entry name" value="DNA MISMATCH REPAIR PROTEIN MUTS FAMILY MEMBER"/>
    <property type="match status" value="1"/>
</dbReference>
<evidence type="ECO:0000256" key="10">
    <source>
        <dbReference type="RuleBase" id="RU003756"/>
    </source>
</evidence>
<dbReference type="Gene3D" id="3.40.50.300">
    <property type="entry name" value="P-loop containing nucleotide triphosphate hydrolases"/>
    <property type="match status" value="1"/>
</dbReference>
<evidence type="ECO:0000256" key="6">
    <source>
        <dbReference type="ARBA" id="ARBA00023125"/>
    </source>
</evidence>
<dbReference type="InterPro" id="IPR007695">
    <property type="entry name" value="DNA_mismatch_repair_MutS-lik_N"/>
</dbReference>
<comment type="function">
    <text evidence="8 9">This protein is involved in the repair of mismatches in DNA. It is possible that it carries out the mismatch recognition step. This protein has a weak ATPase activity.</text>
</comment>
<dbReference type="NCBIfam" id="NF003810">
    <property type="entry name" value="PRK05399.1"/>
    <property type="match status" value="1"/>
</dbReference>
<dbReference type="Pfam" id="PF01624">
    <property type="entry name" value="MutS_I"/>
    <property type="match status" value="1"/>
</dbReference>
<dbReference type="EMBL" id="FRAC01000006">
    <property type="protein sequence ID" value="SHJ64852.1"/>
    <property type="molecule type" value="Genomic_DNA"/>
</dbReference>
<dbReference type="Proteomes" id="UP000184386">
    <property type="component" value="Unassembled WGS sequence"/>
</dbReference>
<evidence type="ECO:0000256" key="7">
    <source>
        <dbReference type="ARBA" id="ARBA00023204"/>
    </source>
</evidence>
<dbReference type="FunFam" id="3.40.1170.10:FF:000001">
    <property type="entry name" value="DNA mismatch repair protein MutS"/>
    <property type="match status" value="1"/>
</dbReference>
<keyword evidence="4 9" id="KW-0227">DNA damage</keyword>
<dbReference type="Pfam" id="PF05188">
    <property type="entry name" value="MutS_II"/>
    <property type="match status" value="1"/>
</dbReference>
<reference evidence="12 13" key="1">
    <citation type="submission" date="2016-11" db="EMBL/GenBank/DDBJ databases">
        <authorList>
            <person name="Jaros S."/>
            <person name="Januszkiewicz K."/>
            <person name="Wedrychowicz H."/>
        </authorList>
    </citation>
    <scope>NUCLEOTIDE SEQUENCE [LARGE SCALE GENOMIC DNA]</scope>
    <source>
        <strain evidence="12 13">DSM 15929</strain>
    </source>
</reference>
<feature type="binding site" evidence="9">
    <location>
        <begin position="633"/>
        <end position="640"/>
    </location>
    <ligand>
        <name>ATP</name>
        <dbReference type="ChEBI" id="CHEBI:30616"/>
    </ligand>
</feature>
<evidence type="ECO:0000256" key="5">
    <source>
        <dbReference type="ARBA" id="ARBA00022840"/>
    </source>
</evidence>
<evidence type="ECO:0000256" key="9">
    <source>
        <dbReference type="HAMAP-Rule" id="MF_00096"/>
    </source>
</evidence>
<dbReference type="SMART" id="SM00533">
    <property type="entry name" value="MUTSd"/>
    <property type="match status" value="1"/>
</dbReference>
<dbReference type="InterPro" id="IPR016151">
    <property type="entry name" value="DNA_mismatch_repair_MutS_N"/>
</dbReference>
<gene>
    <name evidence="9" type="primary">mutS</name>
    <name evidence="12" type="ORF">SAMN02745136_00653</name>
</gene>
<dbReference type="InterPro" id="IPR017261">
    <property type="entry name" value="DNA_mismatch_repair_MutS/MSH"/>
</dbReference>
<protein>
    <recommendedName>
        <fullName evidence="2 9">DNA mismatch repair protein MutS</fullName>
    </recommendedName>
</protein>
<dbReference type="InterPro" id="IPR007860">
    <property type="entry name" value="DNA_mmatch_repair_MutS_con_dom"/>
</dbReference>
<dbReference type="SUPFAM" id="SSF55271">
    <property type="entry name" value="DNA repair protein MutS, domain I"/>
    <property type="match status" value="1"/>
</dbReference>
<evidence type="ECO:0000256" key="3">
    <source>
        <dbReference type="ARBA" id="ARBA00022741"/>
    </source>
</evidence>
<dbReference type="FunFam" id="1.10.1420.10:FF:000001">
    <property type="entry name" value="DNA mismatch repair protein MutS"/>
    <property type="match status" value="1"/>
</dbReference>
<evidence type="ECO:0000256" key="4">
    <source>
        <dbReference type="ARBA" id="ARBA00022763"/>
    </source>
</evidence>
<dbReference type="GO" id="GO:0140664">
    <property type="term" value="F:ATP-dependent DNA damage sensor activity"/>
    <property type="evidence" value="ECO:0007669"/>
    <property type="project" value="InterPro"/>
</dbReference>
<sequence length="886" mass="99685">MYDRANQIVTKEVGMAELTPMMRQYREIKEQHKDCILFYQIGDFYEMFYEDAVICARELEIALTGKYVGQEERAPMSGLPCQNVDSYLCKLIEKGYRVAICDQMEDPKATKGIVKREVIRIVSPGTNLNAPALEEGRNNFLMCLVQAAGVFGIAAVDITTGDFFVTEVKSEGSVINEISKYTPSEIICNQSFLNKREFMMAREQLSITVSNLDAVYFEPDACRNILLRHLFIPALDSLGLKEGSAGVIAAGAVLLYLYETQKNSLAHLTEITPYTVDNYMVLDSTARRNLELSETLRERHKKGSLLWVLDKTKTAMGARLLRSYMEQPLTETEEINKRLEVIEELNSSVIRRDELRGYLESVYDFERLISRISYKSVGPRDFIAFGTSLAVLPSIKQLISGTGTVLLKEIYIELDTLEDICSLIQRAFTEDSPLSPKEGGIIKDGYHEEVDKLRRAKTEGKTWIAELEGKERKRSGIKNLKIKYNRVFGYYLEVTKSNQNLVPDEWIRKQTLSNAERYTTTELKELEEIVVGADDKLLTLEYNLFCQIREGIAREVPRIRQTARAAAQMDVFASLAYVADKNRYVRPDINRAGIIEIKDGRHPVIEQMSPEIDFIPNDICLDKKEKRISILTGPNMAGKSTYMRQCALIVLMAQMGSFIPASSGNISIVDRIFTRIGASDDLAAGQSTFMVEMTEVAEILRYATPNSLIILDEIGRGTSTFDGLGIAWAVVEYIAVQKRMGAKTLFATHYQELTRLEEKVEGVSNYCVAVEEKGEDIIFLRKIIPGGTDKSYGIHVARLAGVPDSVLERAGIIIEKLSQKDGAVRSFSIQKDRKITREAIPGQTEKIIEDLKNLDLNSVTPAEAFLYLTELYQKVNEVKGGSLAAD</sequence>
<dbReference type="Gene3D" id="3.30.420.110">
    <property type="entry name" value="MutS, connector domain"/>
    <property type="match status" value="1"/>
</dbReference>
<name>A0A1M6L143_9FIRM</name>
<evidence type="ECO:0000256" key="8">
    <source>
        <dbReference type="ARBA" id="ARBA00024647"/>
    </source>
</evidence>
<comment type="similarity">
    <text evidence="1 9 10">Belongs to the DNA mismatch repair MutS family.</text>
</comment>
<dbReference type="Pfam" id="PF00488">
    <property type="entry name" value="MutS_V"/>
    <property type="match status" value="1"/>
</dbReference>
<dbReference type="InterPro" id="IPR036678">
    <property type="entry name" value="MutS_con_dom_sf"/>
</dbReference>
<keyword evidence="6 9" id="KW-0238">DNA-binding</keyword>
<dbReference type="CDD" id="cd03284">
    <property type="entry name" value="ABC_MutS1"/>
    <property type="match status" value="1"/>
</dbReference>
<dbReference type="GO" id="GO:0005524">
    <property type="term" value="F:ATP binding"/>
    <property type="evidence" value="ECO:0007669"/>
    <property type="project" value="UniProtKB-UniRule"/>
</dbReference>
<dbReference type="Pfam" id="PF05190">
    <property type="entry name" value="MutS_IV"/>
    <property type="match status" value="1"/>
</dbReference>
<dbReference type="InterPro" id="IPR005748">
    <property type="entry name" value="DNA_mismatch_repair_MutS"/>
</dbReference>
<evidence type="ECO:0000313" key="13">
    <source>
        <dbReference type="Proteomes" id="UP000184386"/>
    </source>
</evidence>
<dbReference type="SUPFAM" id="SSF53150">
    <property type="entry name" value="DNA repair protein MutS, domain II"/>
    <property type="match status" value="1"/>
</dbReference>
<dbReference type="PROSITE" id="PS00486">
    <property type="entry name" value="DNA_MISMATCH_REPAIR_2"/>
    <property type="match status" value="1"/>
</dbReference>
<keyword evidence="5 9" id="KW-0067">ATP-binding</keyword>
<dbReference type="HAMAP" id="MF_00096">
    <property type="entry name" value="MutS"/>
    <property type="match status" value="1"/>
</dbReference>
<dbReference type="InterPro" id="IPR007696">
    <property type="entry name" value="DNA_mismatch_repair_MutS_core"/>
</dbReference>
<evidence type="ECO:0000259" key="11">
    <source>
        <dbReference type="PROSITE" id="PS00486"/>
    </source>
</evidence>
<dbReference type="STRING" id="1121322.SAMN02745136_00653"/>
<dbReference type="Pfam" id="PF05192">
    <property type="entry name" value="MutS_III"/>
    <property type="match status" value="1"/>
</dbReference>
<dbReference type="InterPro" id="IPR000432">
    <property type="entry name" value="DNA_mismatch_repair_MutS_C"/>
</dbReference>
<dbReference type="InterPro" id="IPR045076">
    <property type="entry name" value="MutS"/>
</dbReference>
<feature type="domain" description="DNA mismatch repair proteins mutS family" evidence="11">
    <location>
        <begin position="707"/>
        <end position="723"/>
    </location>
</feature>
<dbReference type="AlphaFoldDB" id="A0A1M6L143"/>
<dbReference type="GO" id="GO:0005829">
    <property type="term" value="C:cytosol"/>
    <property type="evidence" value="ECO:0007669"/>
    <property type="project" value="TreeGrafter"/>
</dbReference>
<organism evidence="12 13">
    <name type="scientific">Anaerocolumna jejuensis DSM 15929</name>
    <dbReference type="NCBI Taxonomy" id="1121322"/>
    <lineage>
        <taxon>Bacteria</taxon>
        <taxon>Bacillati</taxon>
        <taxon>Bacillota</taxon>
        <taxon>Clostridia</taxon>
        <taxon>Lachnospirales</taxon>
        <taxon>Lachnospiraceae</taxon>
        <taxon>Anaerocolumna</taxon>
    </lineage>
</organism>
<keyword evidence="3 9" id="KW-0547">Nucleotide-binding</keyword>
<dbReference type="PIRSF" id="PIRSF037677">
    <property type="entry name" value="DNA_mis_repair_Msh6"/>
    <property type="match status" value="1"/>
</dbReference>
<dbReference type="Gene3D" id="3.40.1170.10">
    <property type="entry name" value="DNA repair protein MutS, domain I"/>
    <property type="match status" value="1"/>
</dbReference>
<keyword evidence="13" id="KW-1185">Reference proteome</keyword>
<evidence type="ECO:0000313" key="12">
    <source>
        <dbReference type="EMBL" id="SHJ64852.1"/>
    </source>
</evidence>
<dbReference type="GO" id="GO:0030983">
    <property type="term" value="F:mismatched DNA binding"/>
    <property type="evidence" value="ECO:0007669"/>
    <property type="project" value="InterPro"/>
</dbReference>
<evidence type="ECO:0000256" key="1">
    <source>
        <dbReference type="ARBA" id="ARBA00006271"/>
    </source>
</evidence>
<dbReference type="GO" id="GO:0003684">
    <property type="term" value="F:damaged DNA binding"/>
    <property type="evidence" value="ECO:0007669"/>
    <property type="project" value="UniProtKB-UniRule"/>
</dbReference>
<accession>A0A1M6L143</accession>
<dbReference type="InterPro" id="IPR007861">
    <property type="entry name" value="DNA_mismatch_repair_MutS_clamp"/>
</dbReference>
<dbReference type="NCBIfam" id="TIGR01070">
    <property type="entry name" value="mutS1"/>
    <property type="match status" value="1"/>
</dbReference>
<dbReference type="SMART" id="SM00534">
    <property type="entry name" value="MUTSac"/>
    <property type="match status" value="1"/>
</dbReference>
<dbReference type="GO" id="GO:0006298">
    <property type="term" value="P:mismatch repair"/>
    <property type="evidence" value="ECO:0007669"/>
    <property type="project" value="UniProtKB-UniRule"/>
</dbReference>
<dbReference type="Gene3D" id="1.10.1420.10">
    <property type="match status" value="2"/>
</dbReference>
<proteinExistence type="inferred from homology"/>
<dbReference type="PANTHER" id="PTHR11361:SF34">
    <property type="entry name" value="DNA MISMATCH REPAIR PROTEIN MSH1, MITOCHONDRIAL"/>
    <property type="match status" value="1"/>
</dbReference>
<evidence type="ECO:0000256" key="2">
    <source>
        <dbReference type="ARBA" id="ARBA00021982"/>
    </source>
</evidence>